<feature type="transmembrane region" description="Helical" evidence="1">
    <location>
        <begin position="57"/>
        <end position="78"/>
    </location>
</feature>
<keyword evidence="1" id="KW-1133">Transmembrane helix</keyword>
<feature type="transmembrane region" description="Helical" evidence="1">
    <location>
        <begin position="90"/>
        <end position="109"/>
    </location>
</feature>
<protein>
    <submittedName>
        <fullName evidence="2">DUF4386 family protein</fullName>
    </submittedName>
</protein>
<gene>
    <name evidence="2" type="ORF">ET445_00585</name>
</gene>
<dbReference type="AlphaFoldDB" id="A0A4P6FNH9"/>
<dbReference type="Pfam" id="PF14329">
    <property type="entry name" value="DUF4386"/>
    <property type="match status" value="1"/>
</dbReference>
<keyword evidence="1" id="KW-0812">Transmembrane</keyword>
<feature type="transmembrane region" description="Helical" evidence="1">
    <location>
        <begin position="207"/>
        <end position="226"/>
    </location>
</feature>
<keyword evidence="1" id="KW-0472">Membrane</keyword>
<feature type="transmembrane region" description="Helical" evidence="1">
    <location>
        <begin position="12"/>
        <end position="37"/>
    </location>
</feature>
<keyword evidence="3" id="KW-1185">Reference proteome</keyword>
<feature type="transmembrane region" description="Helical" evidence="1">
    <location>
        <begin position="180"/>
        <end position="201"/>
    </location>
</feature>
<dbReference type="KEGG" id="agf:ET445_00585"/>
<dbReference type="EMBL" id="CP035491">
    <property type="protein sequence ID" value="QAY72048.1"/>
    <property type="molecule type" value="Genomic_DNA"/>
</dbReference>
<dbReference type="Proteomes" id="UP000291259">
    <property type="component" value="Chromosome"/>
</dbReference>
<evidence type="ECO:0000256" key="1">
    <source>
        <dbReference type="SAM" id="Phobius"/>
    </source>
</evidence>
<feature type="transmembrane region" description="Helical" evidence="1">
    <location>
        <begin position="151"/>
        <end position="168"/>
    </location>
</feature>
<evidence type="ECO:0000313" key="2">
    <source>
        <dbReference type="EMBL" id="QAY72048.1"/>
    </source>
</evidence>
<reference evidence="2 3" key="1">
    <citation type="submission" date="2019-01" db="EMBL/GenBank/DDBJ databases">
        <title>Genome sequencing of strain FW100M-8.</title>
        <authorList>
            <person name="Heo J."/>
            <person name="Kim S.-J."/>
            <person name="Kim J.-S."/>
            <person name="Hong S.-B."/>
            <person name="Kwon S.-W."/>
        </authorList>
    </citation>
    <scope>NUCLEOTIDE SEQUENCE [LARGE SCALE GENOMIC DNA]</scope>
    <source>
        <strain evidence="2 3">FW100M-8</strain>
    </source>
</reference>
<sequence length="249" mass="25615">MNKTTTLKGTTLTGILLIASAVVVNVAFTVLGTAFDYPDILQRPSDEVLGRFAANPVVIGGTFALLAAGAAMLAPIALRLNRHFPAGRIGTAAAITGVAAAAVQVLGLLRWPLIVPFLANALPGSSGTEREALLSTFSTLNSVLGQTIGETFGYLLTTAWTVLAVIALRRAGVIGRLTGILGFVSAALIVTGVLVPLDVPFADQANFVGYILWSAWLVILGITAIVRGRRAKAADVSSATRATAPLVGA</sequence>
<dbReference type="OrthoDB" id="326446at2"/>
<name>A0A4P6FNH9_9MICO</name>
<accession>A0A4P6FNH9</accession>
<dbReference type="RefSeq" id="WP_129187876.1">
    <property type="nucleotide sequence ID" value="NZ_CP035491.1"/>
</dbReference>
<dbReference type="InterPro" id="IPR025495">
    <property type="entry name" value="DUF4386"/>
</dbReference>
<organism evidence="2 3">
    <name type="scientific">Agromyces protaetiae</name>
    <dbReference type="NCBI Taxonomy" id="2509455"/>
    <lineage>
        <taxon>Bacteria</taxon>
        <taxon>Bacillati</taxon>
        <taxon>Actinomycetota</taxon>
        <taxon>Actinomycetes</taxon>
        <taxon>Micrococcales</taxon>
        <taxon>Microbacteriaceae</taxon>
        <taxon>Agromyces</taxon>
    </lineage>
</organism>
<evidence type="ECO:0000313" key="3">
    <source>
        <dbReference type="Proteomes" id="UP000291259"/>
    </source>
</evidence>
<proteinExistence type="predicted"/>